<dbReference type="Pfam" id="PF13180">
    <property type="entry name" value="PDZ_2"/>
    <property type="match status" value="1"/>
</dbReference>
<dbReference type="PANTHER" id="PTHR22939:SF129">
    <property type="entry name" value="SERINE PROTEASE HTRA2, MITOCHONDRIAL"/>
    <property type="match status" value="1"/>
</dbReference>
<comment type="caution">
    <text evidence="6">The sequence shown here is derived from an EMBL/GenBank/DDBJ whole genome shotgun (WGS) entry which is preliminary data.</text>
</comment>
<evidence type="ECO:0000256" key="1">
    <source>
        <dbReference type="ARBA" id="ARBA00010541"/>
    </source>
</evidence>
<evidence type="ECO:0000256" key="2">
    <source>
        <dbReference type="ARBA" id="ARBA00022670"/>
    </source>
</evidence>
<proteinExistence type="inferred from homology"/>
<dbReference type="GO" id="GO:0006508">
    <property type="term" value="P:proteolysis"/>
    <property type="evidence" value="ECO:0007669"/>
    <property type="project" value="UniProtKB-KW"/>
</dbReference>
<sequence length="362" mass="38703">MANQRAVVSVLEQHQQEVISLVERALPSVVTIKIHRPASTAVEEDKKTEPGNTEPNEKEKNLIFAGSGFFVNNNGLVVTNNHVVAGAIGGSIRVVLHNEVEIAGTIVGTDILTDIALIKVNVADIPAEKRSFTSATWGDSDRLRQGATVIAIGSPFGLANTVTKGVVSALDRYWSSLYIPYIQHDAAMNRGNSGGPLFNIYGEIVGINTAILSMSGDNAGISFAVPSDTARRVVGELAAFGRVKRGYIGIQVQNVTEEISKELKAPSEGAFVTDIVAGGPAHRAGVRKDDIIVSVNGVVVKNIRDLLHAVAEAPIGTAIPIKVWRNDTVITLYITPLERPCEMDDEIPAEPPTLPQLPKENE</sequence>
<dbReference type="Proteomes" id="UP000178587">
    <property type="component" value="Unassembled WGS sequence"/>
</dbReference>
<evidence type="ECO:0000256" key="3">
    <source>
        <dbReference type="ARBA" id="ARBA00022801"/>
    </source>
</evidence>
<dbReference type="PRINTS" id="PR00834">
    <property type="entry name" value="PROTEASES2C"/>
</dbReference>
<reference evidence="6 7" key="1">
    <citation type="journal article" date="2016" name="Nat. Commun.">
        <title>Thousands of microbial genomes shed light on interconnected biogeochemical processes in an aquifer system.</title>
        <authorList>
            <person name="Anantharaman K."/>
            <person name="Brown C.T."/>
            <person name="Hug L.A."/>
            <person name="Sharon I."/>
            <person name="Castelle C.J."/>
            <person name="Probst A.J."/>
            <person name="Thomas B.C."/>
            <person name="Singh A."/>
            <person name="Wilkins M.J."/>
            <person name="Karaoz U."/>
            <person name="Brodie E.L."/>
            <person name="Williams K.H."/>
            <person name="Hubbard S.S."/>
            <person name="Banfield J.F."/>
        </authorList>
    </citation>
    <scope>NUCLEOTIDE SEQUENCE [LARGE SCALE GENOMIC DNA]</scope>
</reference>
<dbReference type="PROSITE" id="PS50106">
    <property type="entry name" value="PDZ"/>
    <property type="match status" value="1"/>
</dbReference>
<dbReference type="SMART" id="SM00228">
    <property type="entry name" value="PDZ"/>
    <property type="match status" value="1"/>
</dbReference>
<feature type="region of interest" description="Disordered" evidence="4">
    <location>
        <begin position="342"/>
        <end position="362"/>
    </location>
</feature>
<dbReference type="SUPFAM" id="SSF50156">
    <property type="entry name" value="PDZ domain-like"/>
    <property type="match status" value="1"/>
</dbReference>
<organism evidence="6 7">
    <name type="scientific">Candidatus Kaiserbacteria bacterium RIFCSPLOWO2_01_FULL_50_24</name>
    <dbReference type="NCBI Taxonomy" id="1798507"/>
    <lineage>
        <taxon>Bacteria</taxon>
        <taxon>Candidatus Kaiseribacteriota</taxon>
    </lineage>
</organism>
<comment type="similarity">
    <text evidence="1">Belongs to the peptidase S1C family.</text>
</comment>
<name>A0A1F6EJI4_9BACT</name>
<evidence type="ECO:0000313" key="6">
    <source>
        <dbReference type="EMBL" id="OGG73472.1"/>
    </source>
</evidence>
<feature type="domain" description="PDZ" evidence="5">
    <location>
        <begin position="237"/>
        <end position="303"/>
    </location>
</feature>
<dbReference type="InterPro" id="IPR009003">
    <property type="entry name" value="Peptidase_S1_PA"/>
</dbReference>
<dbReference type="AlphaFoldDB" id="A0A1F6EJI4"/>
<keyword evidence="2" id="KW-0645">Protease</keyword>
<dbReference type="STRING" id="1798507.A3A34_01255"/>
<dbReference type="GO" id="GO:0004252">
    <property type="term" value="F:serine-type endopeptidase activity"/>
    <property type="evidence" value="ECO:0007669"/>
    <property type="project" value="InterPro"/>
</dbReference>
<dbReference type="Gene3D" id="2.30.42.10">
    <property type="match status" value="1"/>
</dbReference>
<dbReference type="Gene3D" id="2.40.10.120">
    <property type="match status" value="1"/>
</dbReference>
<dbReference type="Pfam" id="PF13365">
    <property type="entry name" value="Trypsin_2"/>
    <property type="match status" value="1"/>
</dbReference>
<evidence type="ECO:0000259" key="5">
    <source>
        <dbReference type="PROSITE" id="PS50106"/>
    </source>
</evidence>
<dbReference type="InterPro" id="IPR001478">
    <property type="entry name" value="PDZ"/>
</dbReference>
<dbReference type="SUPFAM" id="SSF50494">
    <property type="entry name" value="Trypsin-like serine proteases"/>
    <property type="match status" value="1"/>
</dbReference>
<dbReference type="InterPro" id="IPR001940">
    <property type="entry name" value="Peptidase_S1C"/>
</dbReference>
<dbReference type="EMBL" id="MFLU01000018">
    <property type="protein sequence ID" value="OGG73472.1"/>
    <property type="molecule type" value="Genomic_DNA"/>
</dbReference>
<dbReference type="PANTHER" id="PTHR22939">
    <property type="entry name" value="SERINE PROTEASE FAMILY S1C HTRA-RELATED"/>
    <property type="match status" value="1"/>
</dbReference>
<evidence type="ECO:0000313" key="7">
    <source>
        <dbReference type="Proteomes" id="UP000178587"/>
    </source>
</evidence>
<accession>A0A1F6EJI4</accession>
<gene>
    <name evidence="6" type="ORF">A3A34_01255</name>
</gene>
<evidence type="ECO:0000256" key="4">
    <source>
        <dbReference type="SAM" id="MobiDB-lite"/>
    </source>
</evidence>
<protein>
    <recommendedName>
        <fullName evidence="5">PDZ domain-containing protein</fullName>
    </recommendedName>
</protein>
<keyword evidence="3" id="KW-0378">Hydrolase</keyword>
<dbReference type="InterPro" id="IPR036034">
    <property type="entry name" value="PDZ_sf"/>
</dbReference>